<gene>
    <name evidence="5" type="ordered locus">Thivi_3980</name>
</gene>
<evidence type="ECO:0000313" key="5">
    <source>
        <dbReference type="EMBL" id="AFL75815.1"/>
    </source>
</evidence>
<comment type="similarity">
    <text evidence="1">Belongs to the glycosyl hydrolase 57 family.</text>
</comment>
<dbReference type="HOGENOM" id="CLU_697926_0_0_6"/>
<dbReference type="STRING" id="765911.Thivi_3980"/>
<feature type="domain" description="Glycoside hydrolase family 57 N-terminal" evidence="4">
    <location>
        <begin position="46"/>
        <end position="261"/>
    </location>
</feature>
<reference evidence="5 6" key="1">
    <citation type="submission" date="2012-06" db="EMBL/GenBank/DDBJ databases">
        <title>Complete sequence of Thiocystis violascens DSM 198.</title>
        <authorList>
            <consortium name="US DOE Joint Genome Institute"/>
            <person name="Lucas S."/>
            <person name="Han J."/>
            <person name="Lapidus A."/>
            <person name="Cheng J.-F."/>
            <person name="Goodwin L."/>
            <person name="Pitluck S."/>
            <person name="Peters L."/>
            <person name="Ovchinnikova G."/>
            <person name="Teshima H."/>
            <person name="Detter J.C."/>
            <person name="Han C."/>
            <person name="Tapia R."/>
            <person name="Land M."/>
            <person name="Hauser L."/>
            <person name="Kyrpides N."/>
            <person name="Ivanova N."/>
            <person name="Pagani I."/>
            <person name="Vogl K."/>
            <person name="Liu Z."/>
            <person name="Frigaard N.-U."/>
            <person name="Bryant D."/>
            <person name="Woyke T."/>
        </authorList>
    </citation>
    <scope>NUCLEOTIDE SEQUENCE [LARGE SCALE GENOMIC DNA]</scope>
    <source>
        <strain evidence="6">ATCC 17096 / DSM 198 / 6111</strain>
    </source>
</reference>
<dbReference type="Pfam" id="PF03065">
    <property type="entry name" value="Glyco_hydro_57"/>
    <property type="match status" value="1"/>
</dbReference>
<keyword evidence="6" id="KW-1185">Reference proteome</keyword>
<feature type="region of interest" description="Disordered" evidence="3">
    <location>
        <begin position="394"/>
        <end position="451"/>
    </location>
</feature>
<dbReference type="KEGG" id="tvi:Thivi_3980"/>
<protein>
    <submittedName>
        <fullName evidence="5">Alpha-amylase/alpha-mannosidase</fullName>
    </submittedName>
</protein>
<name>I3YFP7_THIV6</name>
<keyword evidence="2" id="KW-0119">Carbohydrate metabolism</keyword>
<dbReference type="SMR" id="I3YFP7"/>
<proteinExistence type="inferred from homology"/>
<dbReference type="eggNOG" id="COG1449">
    <property type="taxonomic scope" value="Bacteria"/>
</dbReference>
<dbReference type="RefSeq" id="WP_014780202.1">
    <property type="nucleotide sequence ID" value="NC_018012.1"/>
</dbReference>
<dbReference type="OrthoDB" id="9757977at2"/>
<dbReference type="AlphaFoldDB" id="I3YFP7"/>
<dbReference type="Proteomes" id="UP000006062">
    <property type="component" value="Chromosome"/>
</dbReference>
<evidence type="ECO:0000256" key="2">
    <source>
        <dbReference type="ARBA" id="ARBA00023277"/>
    </source>
</evidence>
<dbReference type="GO" id="GO:0005975">
    <property type="term" value="P:carbohydrate metabolic process"/>
    <property type="evidence" value="ECO:0007669"/>
    <property type="project" value="InterPro"/>
</dbReference>
<accession>I3YFP7</accession>
<dbReference type="InterPro" id="IPR011330">
    <property type="entry name" value="Glyco_hydro/deAcase_b/a-brl"/>
</dbReference>
<evidence type="ECO:0000259" key="4">
    <source>
        <dbReference type="Pfam" id="PF03065"/>
    </source>
</evidence>
<dbReference type="InterPro" id="IPR004300">
    <property type="entry name" value="Glyco_hydro_57_N"/>
</dbReference>
<dbReference type="PANTHER" id="PTHR36306">
    <property type="entry name" value="ALPHA-AMYLASE-RELATED-RELATED"/>
    <property type="match status" value="1"/>
</dbReference>
<evidence type="ECO:0000256" key="1">
    <source>
        <dbReference type="ARBA" id="ARBA00006821"/>
    </source>
</evidence>
<evidence type="ECO:0000256" key="3">
    <source>
        <dbReference type="SAM" id="MobiDB-lite"/>
    </source>
</evidence>
<sequence>MIAHHALVLNLHQPPGNLQDLLEHQTWEAKEILFALDRIPRSLWGQEAHARVHLSLSGTLLETLSDPAFQQRVYGIVDCGSLLWHLQNQSLFEVLGTGYYHPVLPLIPEADRQEHLRRWLGIAHHLLWRPRFQGFWPPEMGFSMELIPLLRAFGYRYVLVDSEHIEPVTEMSWQEARYRPHIARYGDDEITVIVRDRELSDAQESGMDLDWFLAEVAERTKWCDFPPLVTTCTDGENGGWFRNVTEGANFWSVFYRPLLERVAAGESGVVPTFISDYLDTHGAHGEVRVRTGAWNTGWHHGRDFTQWTGSERQRRALADFSLVSRSVHDARWFAGERGLTEGPHAEAIADALGSLLRAETSCNLYWGEDWVPRAEADLTASRAALARIGVAVGSTSEDTAPVGAEPPAADAPVSESPVLPETSVDAEDAGIAITSKTLDAPATPSSDQLSH</sequence>
<dbReference type="PANTHER" id="PTHR36306:SF5">
    <property type="entry name" value="SLR1535 PROTEIN"/>
    <property type="match status" value="1"/>
</dbReference>
<organism evidence="5 6">
    <name type="scientific">Thiocystis violascens (strain ATCC 17096 / DSM 198 / 6111)</name>
    <name type="common">Chromatium violascens</name>
    <dbReference type="NCBI Taxonomy" id="765911"/>
    <lineage>
        <taxon>Bacteria</taxon>
        <taxon>Pseudomonadati</taxon>
        <taxon>Pseudomonadota</taxon>
        <taxon>Gammaproteobacteria</taxon>
        <taxon>Chromatiales</taxon>
        <taxon>Chromatiaceae</taxon>
        <taxon>Thiocystis</taxon>
    </lineage>
</organism>
<evidence type="ECO:0000313" key="6">
    <source>
        <dbReference type="Proteomes" id="UP000006062"/>
    </source>
</evidence>
<dbReference type="SUPFAM" id="SSF88713">
    <property type="entry name" value="Glycoside hydrolase/deacetylase"/>
    <property type="match status" value="1"/>
</dbReference>
<dbReference type="GO" id="GO:0003824">
    <property type="term" value="F:catalytic activity"/>
    <property type="evidence" value="ECO:0007669"/>
    <property type="project" value="InterPro"/>
</dbReference>
<dbReference type="Gene3D" id="3.20.110.20">
    <property type="match status" value="1"/>
</dbReference>
<dbReference type="InterPro" id="IPR052046">
    <property type="entry name" value="GH57_Enzymes"/>
</dbReference>
<dbReference type="EMBL" id="CP003154">
    <property type="protein sequence ID" value="AFL75815.1"/>
    <property type="molecule type" value="Genomic_DNA"/>
</dbReference>